<proteinExistence type="predicted"/>
<sequence length="342" mass="37586">MPSCCRTCDHRNHAVNTVSLSPTLLDVCLITLSFKTPVSTFNPTPYAALNAVLNNITDAAENTSHPSRFTSWSPCLEDPKTAIIVTTLSETCQNSTSPLFSPVLRHLSNPPTVQHILLDYSAIALASSSPDEKIAFDIIVVNAPNATVAGAIGKRFGWDPKRSSLSAMLAVSAPAGFSRPGDLVRDFWAWTELPGEPVSPSSSYNSEYEGVLKSTNSDEKNMAMFLPRDSDSEKANAEDETLVMVFEWSNRVDAERFKHPLQKSYGYNQQSVSPDLWDRHVANPVRQLEGIGAKVQHYKVELRGVEERIETGKPGAARERSGSRRLSVMASGMGERLSGFWR</sequence>
<dbReference type="Proteomes" id="UP000799755">
    <property type="component" value="Unassembled WGS sequence"/>
</dbReference>
<reference evidence="1" key="1">
    <citation type="journal article" date="2020" name="Stud. Mycol.">
        <title>101 Dothideomycetes genomes: a test case for predicting lifestyles and emergence of pathogens.</title>
        <authorList>
            <person name="Haridas S."/>
            <person name="Albert R."/>
            <person name="Binder M."/>
            <person name="Bloem J."/>
            <person name="Labutti K."/>
            <person name="Salamov A."/>
            <person name="Andreopoulos B."/>
            <person name="Baker S."/>
            <person name="Barry K."/>
            <person name="Bills G."/>
            <person name="Bluhm B."/>
            <person name="Cannon C."/>
            <person name="Castanera R."/>
            <person name="Culley D."/>
            <person name="Daum C."/>
            <person name="Ezra D."/>
            <person name="Gonzalez J."/>
            <person name="Henrissat B."/>
            <person name="Kuo A."/>
            <person name="Liang C."/>
            <person name="Lipzen A."/>
            <person name="Lutzoni F."/>
            <person name="Magnuson J."/>
            <person name="Mondo S."/>
            <person name="Nolan M."/>
            <person name="Ohm R."/>
            <person name="Pangilinan J."/>
            <person name="Park H.-J."/>
            <person name="Ramirez L."/>
            <person name="Alfaro M."/>
            <person name="Sun H."/>
            <person name="Tritt A."/>
            <person name="Yoshinaga Y."/>
            <person name="Zwiers L.-H."/>
            <person name="Turgeon B."/>
            <person name="Goodwin S."/>
            <person name="Spatafora J."/>
            <person name="Crous P."/>
            <person name="Grigoriev I."/>
        </authorList>
    </citation>
    <scope>NUCLEOTIDE SEQUENCE</scope>
    <source>
        <strain evidence="1">ATCC 200398</strain>
    </source>
</reference>
<gene>
    <name evidence="1" type="ORF">BDR25DRAFT_22627</name>
</gene>
<evidence type="ECO:0000313" key="2">
    <source>
        <dbReference type="Proteomes" id="UP000799755"/>
    </source>
</evidence>
<accession>A0ACB6QXY2</accession>
<evidence type="ECO:0000313" key="1">
    <source>
        <dbReference type="EMBL" id="KAF2471746.1"/>
    </source>
</evidence>
<dbReference type="EMBL" id="MU003504">
    <property type="protein sequence ID" value="KAF2471746.1"/>
    <property type="molecule type" value="Genomic_DNA"/>
</dbReference>
<keyword evidence="2" id="KW-1185">Reference proteome</keyword>
<protein>
    <submittedName>
        <fullName evidence="1">Uncharacterized protein</fullName>
    </submittedName>
</protein>
<name>A0ACB6QXY2_9PLEO</name>
<comment type="caution">
    <text evidence="1">The sequence shown here is derived from an EMBL/GenBank/DDBJ whole genome shotgun (WGS) entry which is preliminary data.</text>
</comment>
<organism evidence="1 2">
    <name type="scientific">Lindgomyces ingoldianus</name>
    <dbReference type="NCBI Taxonomy" id="673940"/>
    <lineage>
        <taxon>Eukaryota</taxon>
        <taxon>Fungi</taxon>
        <taxon>Dikarya</taxon>
        <taxon>Ascomycota</taxon>
        <taxon>Pezizomycotina</taxon>
        <taxon>Dothideomycetes</taxon>
        <taxon>Pleosporomycetidae</taxon>
        <taxon>Pleosporales</taxon>
        <taxon>Lindgomycetaceae</taxon>
        <taxon>Lindgomyces</taxon>
    </lineage>
</organism>